<keyword evidence="1" id="KW-0812">Transmembrane</keyword>
<keyword evidence="1" id="KW-1133">Transmembrane helix</keyword>
<evidence type="ECO:0000313" key="3">
    <source>
        <dbReference type="Proteomes" id="UP000467252"/>
    </source>
</evidence>
<organism evidence="2 3">
    <name type="scientific">Mycolicibacterium pulveris</name>
    <name type="common">Mycobacterium pulveris</name>
    <dbReference type="NCBI Taxonomy" id="36813"/>
    <lineage>
        <taxon>Bacteria</taxon>
        <taxon>Bacillati</taxon>
        <taxon>Actinomycetota</taxon>
        <taxon>Actinomycetes</taxon>
        <taxon>Mycobacteriales</taxon>
        <taxon>Mycobacteriaceae</taxon>
        <taxon>Mycolicibacterium</taxon>
    </lineage>
</organism>
<reference evidence="2 3" key="1">
    <citation type="journal article" date="2019" name="Emerg. Microbes Infect.">
        <title>Comprehensive subspecies identification of 175 nontuberculous mycobacteria species based on 7547 genomic profiles.</title>
        <authorList>
            <person name="Matsumoto Y."/>
            <person name="Kinjo T."/>
            <person name="Motooka D."/>
            <person name="Nabeya D."/>
            <person name="Jung N."/>
            <person name="Uechi K."/>
            <person name="Horii T."/>
            <person name="Iida T."/>
            <person name="Fujita J."/>
            <person name="Nakamura S."/>
        </authorList>
    </citation>
    <scope>NUCLEOTIDE SEQUENCE [LARGE SCALE GENOMIC DNA]</scope>
    <source>
        <strain evidence="2 3">JCM 6370</strain>
    </source>
</reference>
<dbReference type="Proteomes" id="UP000467252">
    <property type="component" value="Chromosome"/>
</dbReference>
<keyword evidence="3" id="KW-1185">Reference proteome</keyword>
<sequence>MASPYKLLQVALGVFGVLAIGLYPLAALWPSGWAWHSGSPHHSDYFMMIVGLYATLGVFALWAARNPRAHVSLIWFVVWSSAVHAVIMAVQSVRSEHHMGHLVGDVPALMLGAIVLAVLVRASGLRVGDDRARHFGAATDSARP</sequence>
<dbReference type="AlphaFoldDB" id="A0A7I7UEE6"/>
<dbReference type="Pfam" id="PF20337">
    <property type="entry name" value="DUF6632"/>
    <property type="match status" value="1"/>
</dbReference>
<feature type="transmembrane region" description="Helical" evidence="1">
    <location>
        <begin position="102"/>
        <end position="123"/>
    </location>
</feature>
<dbReference type="RefSeq" id="WP_163896638.1">
    <property type="nucleotide sequence ID" value="NZ_AP022599.1"/>
</dbReference>
<feature type="transmembrane region" description="Helical" evidence="1">
    <location>
        <begin position="71"/>
        <end position="90"/>
    </location>
</feature>
<accession>A0A7I7UEE6</accession>
<evidence type="ECO:0000256" key="1">
    <source>
        <dbReference type="SAM" id="Phobius"/>
    </source>
</evidence>
<dbReference type="InterPro" id="IPR046572">
    <property type="entry name" value="DUF6632"/>
</dbReference>
<feature type="transmembrane region" description="Helical" evidence="1">
    <location>
        <begin position="7"/>
        <end position="25"/>
    </location>
</feature>
<name>A0A7I7UEE6_MYCPV</name>
<feature type="transmembrane region" description="Helical" evidence="1">
    <location>
        <begin position="45"/>
        <end position="64"/>
    </location>
</feature>
<keyword evidence="1" id="KW-0472">Membrane</keyword>
<dbReference type="EMBL" id="AP022599">
    <property type="protein sequence ID" value="BBY79059.1"/>
    <property type="molecule type" value="Genomic_DNA"/>
</dbReference>
<evidence type="ECO:0000313" key="2">
    <source>
        <dbReference type="EMBL" id="BBY79059.1"/>
    </source>
</evidence>
<gene>
    <name evidence="2" type="ORF">MPUL_02170</name>
</gene>
<protein>
    <submittedName>
        <fullName evidence="2">Uncharacterized protein</fullName>
    </submittedName>
</protein>
<proteinExistence type="predicted"/>